<evidence type="ECO:0000313" key="2">
    <source>
        <dbReference type="Proteomes" id="UP000182486"/>
    </source>
</evidence>
<comment type="caution">
    <text evidence="1">The sequence shown here is derived from an EMBL/GenBank/DDBJ whole genome shotgun (WGS) entry which is preliminary data.</text>
</comment>
<reference evidence="1 2" key="1">
    <citation type="submission" date="2016-09" db="EMBL/GenBank/DDBJ databases">
        <title>Couchioplanes caeruleus draft genome sequence.</title>
        <authorList>
            <person name="Sheehan J."/>
            <person name="Caffrey P."/>
        </authorList>
    </citation>
    <scope>NUCLEOTIDE SEQUENCE [LARGE SCALE GENOMIC DNA]</scope>
    <source>
        <strain evidence="1 2">DSM 43634</strain>
    </source>
</reference>
<dbReference type="Proteomes" id="UP000182486">
    <property type="component" value="Unassembled WGS sequence"/>
</dbReference>
<sequence length="205" mass="21393">MDRLGQLFDTAGPLLRRVDALLDVGGAPAEHGVWAQLRRVRLLSGDAVQAVAALRPADLGDAAPELRADARTYAALAASLPVPKEWSGAAAEAYERARRRTAAHLSGDADSLGDRLRASADLADDLVDWMRTSREALAVALAEVLGSSEAITLSADTVDIPSPAQIAAAADVAETILRTVADAYDRAADLLHTSSALAEPLAPAR</sequence>
<dbReference type="AlphaFoldDB" id="A0A1K0G9F7"/>
<keyword evidence="2" id="KW-1185">Reference proteome</keyword>
<gene>
    <name evidence="1" type="ORF">BG844_12800</name>
</gene>
<name>A0A1K0G9F7_9ACTN</name>
<accession>A0A1K0G9F7</accession>
<protein>
    <submittedName>
        <fullName evidence="1">Uncharacterized protein</fullName>
    </submittedName>
</protein>
<dbReference type="RefSeq" id="WP_071805467.1">
    <property type="nucleotide sequence ID" value="NZ_MEIA01000129.1"/>
</dbReference>
<proteinExistence type="predicted"/>
<organism evidence="1 2">
    <name type="scientific">Couchioplanes caeruleus subsp. caeruleus</name>
    <dbReference type="NCBI Taxonomy" id="56427"/>
    <lineage>
        <taxon>Bacteria</taxon>
        <taxon>Bacillati</taxon>
        <taxon>Actinomycetota</taxon>
        <taxon>Actinomycetes</taxon>
        <taxon>Micromonosporales</taxon>
        <taxon>Micromonosporaceae</taxon>
        <taxon>Couchioplanes</taxon>
    </lineage>
</organism>
<evidence type="ECO:0000313" key="1">
    <source>
        <dbReference type="EMBL" id="OJF13874.1"/>
    </source>
</evidence>
<dbReference type="EMBL" id="MEIA01000129">
    <property type="protein sequence ID" value="OJF13874.1"/>
    <property type="molecule type" value="Genomic_DNA"/>
</dbReference>